<accession>A0A392UK09</accession>
<feature type="non-terminal residue" evidence="1">
    <location>
        <position position="1"/>
    </location>
</feature>
<dbReference type="AlphaFoldDB" id="A0A392UK09"/>
<reference evidence="1 2" key="1">
    <citation type="journal article" date="2018" name="Front. Plant Sci.">
        <title>Red Clover (Trifolium pratense) and Zigzag Clover (T. medium) - A Picture of Genomic Similarities and Differences.</title>
        <authorList>
            <person name="Dluhosova J."/>
            <person name="Istvanek J."/>
            <person name="Nedelnik J."/>
            <person name="Repkova J."/>
        </authorList>
    </citation>
    <scope>NUCLEOTIDE SEQUENCE [LARGE SCALE GENOMIC DNA]</scope>
    <source>
        <strain evidence="2">cv. 10/8</strain>
        <tissue evidence="1">Leaf</tissue>
    </source>
</reference>
<evidence type="ECO:0000313" key="2">
    <source>
        <dbReference type="Proteomes" id="UP000265520"/>
    </source>
</evidence>
<dbReference type="PANTHER" id="PTHR35516">
    <property type="entry name" value="CYTOCHROME B6-F COMPLEX SUBUNIT 5"/>
    <property type="match status" value="1"/>
</dbReference>
<keyword evidence="2" id="KW-1185">Reference proteome</keyword>
<dbReference type="PANTHER" id="PTHR35516:SF11">
    <property type="entry name" value="CYTOCHROME B6-F COMPLEX SUBUNIT 5"/>
    <property type="match status" value="1"/>
</dbReference>
<proteinExistence type="predicted"/>
<name>A0A392UK09_9FABA</name>
<dbReference type="Proteomes" id="UP000265520">
    <property type="component" value="Unassembled WGS sequence"/>
</dbReference>
<dbReference type="EMBL" id="LXQA010846618">
    <property type="protein sequence ID" value="MCI73792.1"/>
    <property type="molecule type" value="Genomic_DNA"/>
</dbReference>
<evidence type="ECO:0000313" key="1">
    <source>
        <dbReference type="EMBL" id="MCI73792.1"/>
    </source>
</evidence>
<protein>
    <submittedName>
        <fullName evidence="1">Glucan 13-beta-glucosidase</fullName>
    </submittedName>
</protein>
<comment type="caution">
    <text evidence="1">The sequence shown here is derived from an EMBL/GenBank/DDBJ whole genome shotgun (WGS) entry which is preliminary data.</text>
</comment>
<organism evidence="1 2">
    <name type="scientific">Trifolium medium</name>
    <dbReference type="NCBI Taxonomy" id="97028"/>
    <lineage>
        <taxon>Eukaryota</taxon>
        <taxon>Viridiplantae</taxon>
        <taxon>Streptophyta</taxon>
        <taxon>Embryophyta</taxon>
        <taxon>Tracheophyta</taxon>
        <taxon>Spermatophyta</taxon>
        <taxon>Magnoliopsida</taxon>
        <taxon>eudicotyledons</taxon>
        <taxon>Gunneridae</taxon>
        <taxon>Pentapetalae</taxon>
        <taxon>rosids</taxon>
        <taxon>fabids</taxon>
        <taxon>Fabales</taxon>
        <taxon>Fabaceae</taxon>
        <taxon>Papilionoideae</taxon>
        <taxon>50 kb inversion clade</taxon>
        <taxon>NPAAA clade</taxon>
        <taxon>Hologalegina</taxon>
        <taxon>IRL clade</taxon>
        <taxon>Trifolieae</taxon>
        <taxon>Trifolium</taxon>
    </lineage>
</organism>
<sequence>ELLSQTSASLYHTLREGNQCAYFFAKLGASSDADFSTPASPPEGVRDLLKSDTMRTFYLRE</sequence>